<evidence type="ECO:0000259" key="1">
    <source>
        <dbReference type="Pfam" id="PF01695"/>
    </source>
</evidence>
<proteinExistence type="predicted"/>
<dbReference type="GO" id="GO:0005524">
    <property type="term" value="F:ATP binding"/>
    <property type="evidence" value="ECO:0007669"/>
    <property type="project" value="InterPro"/>
</dbReference>
<dbReference type="PANTHER" id="PTHR30050">
    <property type="entry name" value="CHROMOSOMAL REPLICATION INITIATOR PROTEIN DNAA"/>
    <property type="match status" value="1"/>
</dbReference>
<protein>
    <recommendedName>
        <fullName evidence="1">IstB-like ATP-binding domain-containing protein</fullName>
    </recommendedName>
</protein>
<dbReference type="Gene3D" id="3.40.50.300">
    <property type="entry name" value="P-loop containing nucleotide triphosphate hydrolases"/>
    <property type="match status" value="1"/>
</dbReference>
<feature type="non-terminal residue" evidence="2">
    <location>
        <position position="161"/>
    </location>
</feature>
<sequence length="161" mass="18008">MAKTTIEIEKNLRALRLHGMCATLQARALQTQQGESSFMEGIGALVQDEMDYRFSQLIDRRFNASGLKEKKLMNGFDWSFNPMLPKNEILELISTTFVQNGEDALLIGHPGTGKSHLAKAVVHSTTQAGYPVVYREAHNFFADIFEATQTGKTKKILKLFG</sequence>
<dbReference type="InterPro" id="IPR002611">
    <property type="entry name" value="IstB_ATP-bd"/>
</dbReference>
<accession>X1U9X5</accession>
<name>X1U9X5_9ZZZZ</name>
<evidence type="ECO:0000313" key="2">
    <source>
        <dbReference type="EMBL" id="GAI89129.1"/>
    </source>
</evidence>
<gene>
    <name evidence="2" type="ORF">S12H4_32209</name>
</gene>
<dbReference type="InterPro" id="IPR027417">
    <property type="entry name" value="P-loop_NTPase"/>
</dbReference>
<dbReference type="SUPFAM" id="SSF52540">
    <property type="entry name" value="P-loop containing nucleoside triphosphate hydrolases"/>
    <property type="match status" value="1"/>
</dbReference>
<comment type="caution">
    <text evidence="2">The sequence shown here is derived from an EMBL/GenBank/DDBJ whole genome shotgun (WGS) entry which is preliminary data.</text>
</comment>
<organism evidence="2">
    <name type="scientific">marine sediment metagenome</name>
    <dbReference type="NCBI Taxonomy" id="412755"/>
    <lineage>
        <taxon>unclassified sequences</taxon>
        <taxon>metagenomes</taxon>
        <taxon>ecological metagenomes</taxon>
    </lineage>
</organism>
<dbReference type="CDD" id="cd00009">
    <property type="entry name" value="AAA"/>
    <property type="match status" value="1"/>
</dbReference>
<reference evidence="2" key="1">
    <citation type="journal article" date="2014" name="Front. Microbiol.">
        <title>High frequency of phylogenetically diverse reductive dehalogenase-homologous genes in deep subseafloor sedimentary metagenomes.</title>
        <authorList>
            <person name="Kawai M."/>
            <person name="Futagami T."/>
            <person name="Toyoda A."/>
            <person name="Takaki Y."/>
            <person name="Nishi S."/>
            <person name="Hori S."/>
            <person name="Arai W."/>
            <person name="Tsubouchi T."/>
            <person name="Morono Y."/>
            <person name="Uchiyama I."/>
            <person name="Ito T."/>
            <person name="Fujiyama A."/>
            <person name="Inagaki F."/>
            <person name="Takami H."/>
        </authorList>
    </citation>
    <scope>NUCLEOTIDE SEQUENCE</scope>
    <source>
        <strain evidence="2">Expedition CK06-06</strain>
    </source>
</reference>
<dbReference type="PANTHER" id="PTHR30050:SF4">
    <property type="entry name" value="ATP-BINDING PROTEIN RV3427C IN INSERTION SEQUENCE-RELATED"/>
    <property type="match status" value="1"/>
</dbReference>
<dbReference type="GO" id="GO:0006260">
    <property type="term" value="P:DNA replication"/>
    <property type="evidence" value="ECO:0007669"/>
    <property type="project" value="TreeGrafter"/>
</dbReference>
<dbReference type="AlphaFoldDB" id="X1U9X5"/>
<feature type="domain" description="IstB-like ATP-binding" evidence="1">
    <location>
        <begin position="12"/>
        <end position="158"/>
    </location>
</feature>
<dbReference type="Pfam" id="PF01695">
    <property type="entry name" value="IstB_IS21"/>
    <property type="match status" value="1"/>
</dbReference>
<dbReference type="EMBL" id="BARW01018865">
    <property type="protein sequence ID" value="GAI89129.1"/>
    <property type="molecule type" value="Genomic_DNA"/>
</dbReference>